<dbReference type="CDD" id="cd06827">
    <property type="entry name" value="PLPDE_III_AR_proteobact"/>
    <property type="match status" value="1"/>
</dbReference>
<evidence type="ECO:0000259" key="8">
    <source>
        <dbReference type="SMART" id="SM01005"/>
    </source>
</evidence>
<dbReference type="GO" id="GO:0008784">
    <property type="term" value="F:alanine racemase activity"/>
    <property type="evidence" value="ECO:0007669"/>
    <property type="project" value="UniProtKB-UniRule"/>
</dbReference>
<evidence type="ECO:0000256" key="1">
    <source>
        <dbReference type="ARBA" id="ARBA00000316"/>
    </source>
</evidence>
<comment type="pathway">
    <text evidence="5">Amino-acid biosynthesis; D-alanine biosynthesis; D-alanine from L-alanine: step 1/1.</text>
</comment>
<dbReference type="GO" id="GO:0005829">
    <property type="term" value="C:cytosol"/>
    <property type="evidence" value="ECO:0007669"/>
    <property type="project" value="TreeGrafter"/>
</dbReference>
<feature type="modified residue" description="N6-(pyridoxal phosphate)lysine" evidence="5 6">
    <location>
        <position position="35"/>
    </location>
</feature>
<dbReference type="UniPathway" id="UPA00042">
    <property type="reaction ID" value="UER00497"/>
</dbReference>
<feature type="binding site" evidence="5 7">
    <location>
        <position position="306"/>
    </location>
    <ligand>
        <name>substrate</name>
    </ligand>
</feature>
<dbReference type="Pfam" id="PF00842">
    <property type="entry name" value="Ala_racemase_C"/>
    <property type="match status" value="1"/>
</dbReference>
<evidence type="ECO:0000256" key="5">
    <source>
        <dbReference type="HAMAP-Rule" id="MF_01201"/>
    </source>
</evidence>
<evidence type="ECO:0000256" key="6">
    <source>
        <dbReference type="PIRSR" id="PIRSR600821-50"/>
    </source>
</evidence>
<dbReference type="EC" id="5.1.1.1" evidence="5"/>
<dbReference type="PANTHER" id="PTHR30511:SF0">
    <property type="entry name" value="ALANINE RACEMASE, CATABOLIC-RELATED"/>
    <property type="match status" value="1"/>
</dbReference>
<proteinExistence type="inferred from homology"/>
<organism evidence="9 10">
    <name type="scientific">Acinetobacter tandoii</name>
    <dbReference type="NCBI Taxonomy" id="202954"/>
    <lineage>
        <taxon>Bacteria</taxon>
        <taxon>Pseudomonadati</taxon>
        <taxon>Pseudomonadota</taxon>
        <taxon>Gammaproteobacteria</taxon>
        <taxon>Moraxellales</taxon>
        <taxon>Moraxellaceae</taxon>
        <taxon>Acinetobacter</taxon>
    </lineage>
</organism>
<dbReference type="GO" id="GO:0030632">
    <property type="term" value="P:D-alanine biosynthetic process"/>
    <property type="evidence" value="ECO:0007669"/>
    <property type="project" value="UniProtKB-UniRule"/>
</dbReference>
<dbReference type="InterPro" id="IPR001608">
    <property type="entry name" value="Ala_racemase_N"/>
</dbReference>
<evidence type="ECO:0000313" key="9">
    <source>
        <dbReference type="EMBL" id="KAB1851166.1"/>
    </source>
</evidence>
<comment type="catalytic activity">
    <reaction evidence="1 5">
        <text>L-alanine = D-alanine</text>
        <dbReference type="Rhea" id="RHEA:20249"/>
        <dbReference type="ChEBI" id="CHEBI:57416"/>
        <dbReference type="ChEBI" id="CHEBI:57972"/>
        <dbReference type="EC" id="5.1.1.1"/>
    </reaction>
</comment>
<dbReference type="Gene3D" id="2.40.37.10">
    <property type="entry name" value="Lyase, Ornithine Decarboxylase, Chain A, domain 1"/>
    <property type="match status" value="1"/>
</dbReference>
<dbReference type="SMART" id="SM01005">
    <property type="entry name" value="Ala_racemase_C"/>
    <property type="match status" value="1"/>
</dbReference>
<feature type="active site" description="Proton acceptor; specific for L-alanine" evidence="5">
    <location>
        <position position="258"/>
    </location>
</feature>
<dbReference type="Gene3D" id="3.20.20.10">
    <property type="entry name" value="Alanine racemase"/>
    <property type="match status" value="1"/>
</dbReference>
<reference evidence="9 10" key="1">
    <citation type="submission" date="2019-09" db="EMBL/GenBank/DDBJ databases">
        <title>Draft genome sequence of Acinetobacter tandoii W4-4-4 isolated from environmental water sample.</title>
        <authorList>
            <person name="Wee S.K."/>
            <person name="Yan B."/>
            <person name="Mustaffa S.B."/>
            <person name="Yap E.P.H."/>
        </authorList>
    </citation>
    <scope>NUCLEOTIDE SEQUENCE [LARGE SCALE GENOMIC DNA]</scope>
    <source>
        <strain evidence="9 10">W4-4-4</strain>
    </source>
</reference>
<dbReference type="InterPro" id="IPR011079">
    <property type="entry name" value="Ala_racemase_C"/>
</dbReference>
<evidence type="ECO:0000313" key="10">
    <source>
        <dbReference type="Proteomes" id="UP000325788"/>
    </source>
</evidence>
<comment type="caution">
    <text evidence="9">The sequence shown here is derived from an EMBL/GenBank/DDBJ whole genome shotgun (WGS) entry which is preliminary data.</text>
</comment>
<dbReference type="GO" id="GO:0030170">
    <property type="term" value="F:pyridoxal phosphate binding"/>
    <property type="evidence" value="ECO:0007669"/>
    <property type="project" value="UniProtKB-UniRule"/>
</dbReference>
<evidence type="ECO:0000256" key="7">
    <source>
        <dbReference type="PIRSR" id="PIRSR600821-52"/>
    </source>
</evidence>
<feature type="active site" description="Proton acceptor; specific for D-alanine" evidence="5">
    <location>
        <position position="35"/>
    </location>
</feature>
<keyword evidence="3 5" id="KW-0663">Pyridoxal phosphate</keyword>
<evidence type="ECO:0000256" key="4">
    <source>
        <dbReference type="ARBA" id="ARBA00023235"/>
    </source>
</evidence>
<keyword evidence="4 5" id="KW-0413">Isomerase</keyword>
<feature type="domain" description="Alanine racemase C-terminal" evidence="8">
    <location>
        <begin position="237"/>
        <end position="366"/>
    </location>
</feature>
<evidence type="ECO:0000256" key="3">
    <source>
        <dbReference type="ARBA" id="ARBA00022898"/>
    </source>
</evidence>
<evidence type="ECO:0000256" key="2">
    <source>
        <dbReference type="ARBA" id="ARBA00001933"/>
    </source>
</evidence>
<dbReference type="PROSITE" id="PS00395">
    <property type="entry name" value="ALANINE_RACEMASE"/>
    <property type="match status" value="1"/>
</dbReference>
<gene>
    <name evidence="9" type="primary">alr</name>
    <name evidence="9" type="ORF">F4W09_16795</name>
</gene>
<dbReference type="InterPro" id="IPR000821">
    <property type="entry name" value="Ala_racemase"/>
</dbReference>
<comment type="similarity">
    <text evidence="5">Belongs to the alanine racemase family.</text>
</comment>
<feature type="binding site" evidence="5 7">
    <location>
        <position position="130"/>
    </location>
    <ligand>
        <name>substrate</name>
    </ligand>
</feature>
<comment type="cofactor">
    <cofactor evidence="2 5 6">
        <name>pyridoxal 5'-phosphate</name>
        <dbReference type="ChEBI" id="CHEBI:597326"/>
    </cofactor>
</comment>
<dbReference type="EMBL" id="VXLD01000024">
    <property type="protein sequence ID" value="KAB1851166.1"/>
    <property type="molecule type" value="Genomic_DNA"/>
</dbReference>
<dbReference type="FunFam" id="3.20.20.10:FF:000002">
    <property type="entry name" value="Alanine racemase"/>
    <property type="match status" value="1"/>
</dbReference>
<comment type="function">
    <text evidence="5">Catalyzes the interconversion of L-alanine and D-alanine. May also act on other amino acids.</text>
</comment>
<dbReference type="InterPro" id="IPR020622">
    <property type="entry name" value="Ala_racemase_pyridoxalP-BS"/>
</dbReference>
<dbReference type="Pfam" id="PF01168">
    <property type="entry name" value="Ala_racemase_N"/>
    <property type="match status" value="1"/>
</dbReference>
<sequence>MPRPITAVIHQSALRHNLAIARAAMPDSQVFAVVKANAYGHGIERVYQAFKSADGFALLDIEEAKRIRALGWTGEILLLEGIFSAQDLYDCAQYQLNFTVHNELQIQWLQQFPVAAQFKVFLKMNNGMNRLGFTPEHYVGAWKKLKDLASVKELVHMMHFSDADGERQGQVGIEYQHQVFQQILEQYPAPCSISNSAAILRYSTQLRSDYARSGIMLYGSSPDFPTHTIQDWNLQPSMSLRSEIIAIQQLNPNDSIGYGSSFVADRPMRVGIVACGYADGYQRISPTGTPVLVNSIRTRTLGRVSMDMLAVDLDPIPDAQIGSEVVLWGQSSTGAVLPIDEVAATSGTVGYELMCAVTARVNFSIQE</sequence>
<dbReference type="HAMAP" id="MF_01201">
    <property type="entry name" value="Ala_racemase"/>
    <property type="match status" value="1"/>
</dbReference>
<dbReference type="AlphaFoldDB" id="A0A5N4W4A8"/>
<dbReference type="Proteomes" id="UP000325788">
    <property type="component" value="Unassembled WGS sequence"/>
</dbReference>
<dbReference type="PANTHER" id="PTHR30511">
    <property type="entry name" value="ALANINE RACEMASE"/>
    <property type="match status" value="1"/>
</dbReference>
<dbReference type="SUPFAM" id="SSF50621">
    <property type="entry name" value="Alanine racemase C-terminal domain-like"/>
    <property type="match status" value="1"/>
</dbReference>
<dbReference type="InterPro" id="IPR009006">
    <property type="entry name" value="Ala_racemase/Decarboxylase_C"/>
</dbReference>
<dbReference type="SUPFAM" id="SSF51419">
    <property type="entry name" value="PLP-binding barrel"/>
    <property type="match status" value="1"/>
</dbReference>
<dbReference type="NCBIfam" id="TIGR00492">
    <property type="entry name" value="alr"/>
    <property type="match status" value="1"/>
</dbReference>
<dbReference type="InterPro" id="IPR029066">
    <property type="entry name" value="PLP-binding_barrel"/>
</dbReference>
<dbReference type="PRINTS" id="PR00992">
    <property type="entry name" value="ALARACEMASE"/>
</dbReference>
<name>A0A5N4W4A8_9GAMM</name>
<dbReference type="RefSeq" id="WP_151505434.1">
    <property type="nucleotide sequence ID" value="NZ_VXLD01000024.1"/>
</dbReference>
<accession>A0A5N4W4A8</accession>
<protein>
    <recommendedName>
        <fullName evidence="5">Alanine racemase</fullName>
        <ecNumber evidence="5">5.1.1.1</ecNumber>
    </recommendedName>
</protein>